<dbReference type="GO" id="GO:0003677">
    <property type="term" value="F:DNA binding"/>
    <property type="evidence" value="ECO:0007669"/>
    <property type="project" value="UniProtKB-KW"/>
</dbReference>
<feature type="compositionally biased region" description="Basic residues" evidence="3">
    <location>
        <begin position="154"/>
        <end position="172"/>
    </location>
</feature>
<dbReference type="SUPFAM" id="SSF46785">
    <property type="entry name" value="Winged helix' DNA-binding domain"/>
    <property type="match status" value="1"/>
</dbReference>
<keyword evidence="5" id="KW-1185">Reference proteome</keyword>
<comment type="similarity">
    <text evidence="2">Belongs to the histone H1/H5 family.</text>
</comment>
<protein>
    <submittedName>
        <fullName evidence="6">Histone H1-like</fullName>
    </submittedName>
</protein>
<dbReference type="RefSeq" id="XP_010773293.1">
    <property type="nucleotide sequence ID" value="XM_010774991.1"/>
</dbReference>
<proteinExistence type="inferred from homology"/>
<gene>
    <name evidence="6" type="primary">LOC104948762</name>
</gene>
<feature type="compositionally biased region" description="Basic residues" evidence="3">
    <location>
        <begin position="134"/>
        <end position="145"/>
    </location>
</feature>
<dbReference type="InterPro" id="IPR005818">
    <property type="entry name" value="Histone_H1/H5_H15"/>
</dbReference>
<dbReference type="Pfam" id="PF00538">
    <property type="entry name" value="Linker_histone"/>
    <property type="match status" value="1"/>
</dbReference>
<evidence type="ECO:0000256" key="3">
    <source>
        <dbReference type="SAM" id="MobiDB-lite"/>
    </source>
</evidence>
<dbReference type="CDD" id="cd00073">
    <property type="entry name" value="H15"/>
    <property type="match status" value="1"/>
</dbReference>
<feature type="region of interest" description="Disordered" evidence="3">
    <location>
        <begin position="126"/>
        <end position="204"/>
    </location>
</feature>
<feature type="non-terminal residue" evidence="6">
    <location>
        <position position="204"/>
    </location>
</feature>
<dbReference type="Gene3D" id="1.10.10.10">
    <property type="entry name" value="Winged helix-like DNA-binding domain superfamily/Winged helix DNA-binding domain"/>
    <property type="match status" value="1"/>
</dbReference>
<keyword evidence="2" id="KW-0158">Chromosome</keyword>
<name>A0A6I9ND98_9TELE</name>
<reference evidence="6" key="1">
    <citation type="submission" date="2025-08" db="UniProtKB">
        <authorList>
            <consortium name="RefSeq"/>
        </authorList>
    </citation>
    <scope>IDENTIFICATION</scope>
    <source>
        <tissue evidence="6">Muscle</tissue>
    </source>
</reference>
<feature type="domain" description="H15" evidence="4">
    <location>
        <begin position="60"/>
        <end position="130"/>
    </location>
</feature>
<dbReference type="GO" id="GO:0006334">
    <property type="term" value="P:nucleosome assembly"/>
    <property type="evidence" value="ECO:0007669"/>
    <property type="project" value="InterPro"/>
</dbReference>
<keyword evidence="1 2" id="KW-0238">DNA-binding</keyword>
<dbReference type="PRINTS" id="PR00624">
    <property type="entry name" value="HISTONEH5"/>
</dbReference>
<comment type="subcellular location">
    <subcellularLocation>
        <location evidence="2">Nucleus</location>
    </subcellularLocation>
</comment>
<dbReference type="PROSITE" id="PS51504">
    <property type="entry name" value="H15"/>
    <property type="match status" value="1"/>
</dbReference>
<dbReference type="AlphaFoldDB" id="A0A6I9ND98"/>
<feature type="region of interest" description="Disordered" evidence="3">
    <location>
        <begin position="40"/>
        <end position="59"/>
    </location>
</feature>
<dbReference type="KEGG" id="ncc:104948762"/>
<keyword evidence="2" id="KW-0539">Nucleus</keyword>
<dbReference type="InterPro" id="IPR036388">
    <property type="entry name" value="WH-like_DNA-bd_sf"/>
</dbReference>
<evidence type="ECO:0000313" key="6">
    <source>
        <dbReference type="RefSeq" id="XP_010773293.1"/>
    </source>
</evidence>
<evidence type="ECO:0000313" key="5">
    <source>
        <dbReference type="Proteomes" id="UP000504611"/>
    </source>
</evidence>
<evidence type="ECO:0000256" key="2">
    <source>
        <dbReference type="RuleBase" id="RU003894"/>
    </source>
</evidence>
<dbReference type="GO" id="GO:0030527">
    <property type="term" value="F:structural constituent of chromatin"/>
    <property type="evidence" value="ECO:0007669"/>
    <property type="project" value="InterPro"/>
</dbReference>
<dbReference type="SMART" id="SM00526">
    <property type="entry name" value="H15"/>
    <property type="match status" value="1"/>
</dbReference>
<dbReference type="InterPro" id="IPR005819">
    <property type="entry name" value="H1/H5"/>
</dbReference>
<organism evidence="5 6">
    <name type="scientific">Notothenia coriiceps</name>
    <name type="common">black rockcod</name>
    <dbReference type="NCBI Taxonomy" id="8208"/>
    <lineage>
        <taxon>Eukaryota</taxon>
        <taxon>Metazoa</taxon>
        <taxon>Chordata</taxon>
        <taxon>Craniata</taxon>
        <taxon>Vertebrata</taxon>
        <taxon>Euteleostomi</taxon>
        <taxon>Actinopterygii</taxon>
        <taxon>Neopterygii</taxon>
        <taxon>Teleostei</taxon>
        <taxon>Neoteleostei</taxon>
        <taxon>Acanthomorphata</taxon>
        <taxon>Eupercaria</taxon>
        <taxon>Perciformes</taxon>
        <taxon>Notothenioidei</taxon>
        <taxon>Nototheniidae</taxon>
        <taxon>Notothenia</taxon>
    </lineage>
</organism>
<dbReference type="OrthoDB" id="10070184at2759"/>
<accession>A0A6I9ND98</accession>
<dbReference type="GO" id="GO:0005634">
    <property type="term" value="C:nucleus"/>
    <property type="evidence" value="ECO:0007669"/>
    <property type="project" value="UniProtKB-SubCell"/>
</dbReference>
<dbReference type="InterPro" id="IPR036390">
    <property type="entry name" value="WH_DNA-bd_sf"/>
</dbReference>
<dbReference type="GeneID" id="104948762"/>
<evidence type="ECO:0000259" key="4">
    <source>
        <dbReference type="PROSITE" id="PS51504"/>
    </source>
</evidence>
<dbReference type="Proteomes" id="UP000504611">
    <property type="component" value="Unplaced"/>
</dbReference>
<dbReference type="GO" id="GO:0000786">
    <property type="term" value="C:nucleosome"/>
    <property type="evidence" value="ECO:0007669"/>
    <property type="project" value="InterPro"/>
</dbReference>
<feature type="compositionally biased region" description="Basic residues" evidence="3">
    <location>
        <begin position="180"/>
        <end position="204"/>
    </location>
</feature>
<feature type="compositionally biased region" description="Basic residues" evidence="3">
    <location>
        <begin position="48"/>
        <end position="58"/>
    </location>
</feature>
<sequence>MVCSSSSLRSDFCFRLIRPENPPDSIMATEEAPTEVAAAALAKAPAKSPKKKAAKPTKKVGPGAAELILKAVTASKDRKGISYIAVKKALAAQGYEHTAHIKRAVKRLLENGSLVQVKGIGATGSFKAAEKPKKVAKKPAAKAKKPAAAAAKKPAAKKPAAKKAVTPKKAKKPATAAKKTPVKKITKSPKKVVAKKAAPKKAAT</sequence>
<evidence type="ECO:0000256" key="1">
    <source>
        <dbReference type="ARBA" id="ARBA00023125"/>
    </source>
</evidence>